<dbReference type="NCBIfam" id="TIGR00473">
    <property type="entry name" value="pssA"/>
    <property type="match status" value="1"/>
</dbReference>
<comment type="subcellular location">
    <subcellularLocation>
        <location evidence="2">Endomembrane system</location>
        <topology evidence="2">Multi-pass membrane protein</topology>
    </subcellularLocation>
</comment>
<dbReference type="PATRIC" id="fig|926562.3.peg.1637"/>
<protein>
    <recommendedName>
        <fullName evidence="5">CDP-diacylglycerol--serine O-phosphatidyltransferase</fullName>
        <ecNumber evidence="4">2.7.8.8</ecNumber>
    </recommendedName>
    <alternativeName>
        <fullName evidence="14">Phosphatidylserine synthase</fullName>
    </alternativeName>
</protein>
<keyword evidence="13" id="KW-1208">Phospholipid metabolism</keyword>
<comment type="similarity">
    <text evidence="3 15">Belongs to the CDP-alcohol phosphatidyltransferase class-I family.</text>
</comment>
<dbReference type="RefSeq" id="WP_014201978.1">
    <property type="nucleotide sequence ID" value="NC_016599.1"/>
</dbReference>
<feature type="transmembrane region" description="Helical" evidence="16">
    <location>
        <begin position="7"/>
        <end position="26"/>
    </location>
</feature>
<gene>
    <name evidence="17" type="ordered locus">Oweho_1634</name>
</gene>
<dbReference type="GO" id="GO:0008654">
    <property type="term" value="P:phospholipid biosynthetic process"/>
    <property type="evidence" value="ECO:0007669"/>
    <property type="project" value="UniProtKB-KW"/>
</dbReference>
<dbReference type="EMBL" id="CP003156">
    <property type="protein sequence ID" value="AEV32622.1"/>
    <property type="molecule type" value="Genomic_DNA"/>
</dbReference>
<evidence type="ECO:0000256" key="5">
    <source>
        <dbReference type="ARBA" id="ARBA00017171"/>
    </source>
</evidence>
<evidence type="ECO:0000256" key="7">
    <source>
        <dbReference type="ARBA" id="ARBA00022679"/>
    </source>
</evidence>
<keyword evidence="7 15" id="KW-0808">Transferase</keyword>
<dbReference type="eggNOG" id="COG1183">
    <property type="taxonomic scope" value="Bacteria"/>
</dbReference>
<evidence type="ECO:0000256" key="3">
    <source>
        <dbReference type="ARBA" id="ARBA00010441"/>
    </source>
</evidence>
<name>G8QZY2_OWEHD</name>
<evidence type="ECO:0000256" key="16">
    <source>
        <dbReference type="SAM" id="Phobius"/>
    </source>
</evidence>
<dbReference type="EC" id="2.7.8.8" evidence="4"/>
<comment type="catalytic activity">
    <reaction evidence="1">
        <text>a CDP-1,2-diacyl-sn-glycerol + L-serine = a 1,2-diacyl-sn-glycero-3-phospho-L-serine + CMP + H(+)</text>
        <dbReference type="Rhea" id="RHEA:16913"/>
        <dbReference type="ChEBI" id="CHEBI:15378"/>
        <dbReference type="ChEBI" id="CHEBI:33384"/>
        <dbReference type="ChEBI" id="CHEBI:57262"/>
        <dbReference type="ChEBI" id="CHEBI:58332"/>
        <dbReference type="ChEBI" id="CHEBI:60377"/>
        <dbReference type="EC" id="2.7.8.8"/>
    </reaction>
</comment>
<feature type="transmembrane region" description="Helical" evidence="16">
    <location>
        <begin position="197"/>
        <end position="225"/>
    </location>
</feature>
<dbReference type="Gene3D" id="1.20.120.1760">
    <property type="match status" value="1"/>
</dbReference>
<evidence type="ECO:0000313" key="18">
    <source>
        <dbReference type="Proteomes" id="UP000005631"/>
    </source>
</evidence>
<dbReference type="GO" id="GO:0016020">
    <property type="term" value="C:membrane"/>
    <property type="evidence" value="ECO:0007669"/>
    <property type="project" value="InterPro"/>
</dbReference>
<dbReference type="PANTHER" id="PTHR14269:SF61">
    <property type="entry name" value="CDP-DIACYLGLYCEROL--SERINE O-PHOSPHATIDYLTRANSFERASE"/>
    <property type="match status" value="1"/>
</dbReference>
<evidence type="ECO:0000256" key="6">
    <source>
        <dbReference type="ARBA" id="ARBA00022516"/>
    </source>
</evidence>
<evidence type="ECO:0000256" key="9">
    <source>
        <dbReference type="ARBA" id="ARBA00022989"/>
    </source>
</evidence>
<keyword evidence="12" id="KW-0594">Phospholipid biosynthesis</keyword>
<dbReference type="Proteomes" id="UP000005631">
    <property type="component" value="Chromosome"/>
</dbReference>
<keyword evidence="6" id="KW-0444">Lipid biosynthesis</keyword>
<evidence type="ECO:0000256" key="2">
    <source>
        <dbReference type="ARBA" id="ARBA00004127"/>
    </source>
</evidence>
<evidence type="ECO:0000256" key="10">
    <source>
        <dbReference type="ARBA" id="ARBA00023098"/>
    </source>
</evidence>
<keyword evidence="9 16" id="KW-1133">Transmembrane helix</keyword>
<dbReference type="OrthoDB" id="9777147at2"/>
<feature type="transmembrane region" description="Helical" evidence="16">
    <location>
        <begin position="126"/>
        <end position="147"/>
    </location>
</feature>
<evidence type="ECO:0000256" key="4">
    <source>
        <dbReference type="ARBA" id="ARBA00013174"/>
    </source>
</evidence>
<dbReference type="STRING" id="926562.Oweho_1634"/>
<evidence type="ECO:0000256" key="15">
    <source>
        <dbReference type="RuleBase" id="RU003750"/>
    </source>
</evidence>
<accession>G8QZY2</accession>
<dbReference type="HOGENOM" id="CLU_049944_3_0_10"/>
<organism evidence="17 18">
    <name type="scientific">Owenweeksia hongkongensis (strain DSM 17368 / CIP 108786 / JCM 12287 / NRRL B-23963 / UST20020801)</name>
    <dbReference type="NCBI Taxonomy" id="926562"/>
    <lineage>
        <taxon>Bacteria</taxon>
        <taxon>Pseudomonadati</taxon>
        <taxon>Bacteroidota</taxon>
        <taxon>Flavobacteriia</taxon>
        <taxon>Flavobacteriales</taxon>
        <taxon>Owenweeksiaceae</taxon>
        <taxon>Owenweeksia</taxon>
    </lineage>
</organism>
<dbReference type="PROSITE" id="PS00379">
    <property type="entry name" value="CDP_ALCOHOL_P_TRANSF"/>
    <property type="match status" value="1"/>
</dbReference>
<feature type="transmembrane region" description="Helical" evidence="16">
    <location>
        <begin position="153"/>
        <end position="176"/>
    </location>
</feature>
<evidence type="ECO:0000313" key="17">
    <source>
        <dbReference type="EMBL" id="AEV32622.1"/>
    </source>
</evidence>
<dbReference type="KEGG" id="oho:Oweho_1634"/>
<dbReference type="Pfam" id="PF01066">
    <property type="entry name" value="CDP-OH_P_transf"/>
    <property type="match status" value="1"/>
</dbReference>
<dbReference type="InterPro" id="IPR004533">
    <property type="entry name" value="CDP-diaglyc--ser_O-PTrfase"/>
</dbReference>
<evidence type="ECO:0000256" key="1">
    <source>
        <dbReference type="ARBA" id="ARBA00000287"/>
    </source>
</evidence>
<dbReference type="GO" id="GO:0012505">
    <property type="term" value="C:endomembrane system"/>
    <property type="evidence" value="ECO:0007669"/>
    <property type="project" value="UniProtKB-SubCell"/>
</dbReference>
<dbReference type="InterPro" id="IPR048254">
    <property type="entry name" value="CDP_ALCOHOL_P_TRANSF_CS"/>
</dbReference>
<dbReference type="GO" id="GO:0003882">
    <property type="term" value="F:CDP-diacylglycerol-serine O-phosphatidyltransferase activity"/>
    <property type="evidence" value="ECO:0007669"/>
    <property type="project" value="UniProtKB-EC"/>
</dbReference>
<proteinExistence type="inferred from homology"/>
<sequence length="234" mass="26135">MKSFIPNLLTLANLACGLLAIVSIFSSDYKQAAILMAMSQVFDFFDGFAARLLKVHSELGKQLDSLADLVSFGVAPGFLVFKMFQMSYLSGEPSPDFLPYIALLIPLLSALRLAKFNIDTRQADYFIGMPTPANALFLYSIGLMGIYTDNETVQNIILHPFLLTAITIITSFLLVAELPLMSLKVKNTKWKENKGRIILLLGIVLLLVIFRFRALAFIIPFYLLLSLVFKPNKK</sequence>
<keyword evidence="10" id="KW-0443">Lipid metabolism</keyword>
<keyword evidence="11 16" id="KW-0472">Membrane</keyword>
<evidence type="ECO:0000256" key="8">
    <source>
        <dbReference type="ARBA" id="ARBA00022692"/>
    </source>
</evidence>
<evidence type="ECO:0000256" key="12">
    <source>
        <dbReference type="ARBA" id="ARBA00023209"/>
    </source>
</evidence>
<evidence type="ECO:0000256" key="13">
    <source>
        <dbReference type="ARBA" id="ARBA00023264"/>
    </source>
</evidence>
<keyword evidence="8 16" id="KW-0812">Transmembrane</keyword>
<dbReference type="InterPro" id="IPR043130">
    <property type="entry name" value="CDP-OH_PTrfase_TM_dom"/>
</dbReference>
<evidence type="ECO:0000256" key="11">
    <source>
        <dbReference type="ARBA" id="ARBA00023136"/>
    </source>
</evidence>
<reference evidence="17 18" key="1">
    <citation type="journal article" date="2012" name="Stand. Genomic Sci.">
        <title>Genome sequence of the orange-pigmented seawater bacterium Owenweeksia hongkongensis type strain (UST20020801(T)).</title>
        <authorList>
            <person name="Riedel T."/>
            <person name="Held B."/>
            <person name="Nolan M."/>
            <person name="Lucas S."/>
            <person name="Lapidus A."/>
            <person name="Tice H."/>
            <person name="Del Rio T.G."/>
            <person name="Cheng J.F."/>
            <person name="Han C."/>
            <person name="Tapia R."/>
            <person name="Goodwin L.A."/>
            <person name="Pitluck S."/>
            <person name="Liolios K."/>
            <person name="Mavromatis K."/>
            <person name="Pagani I."/>
            <person name="Ivanova N."/>
            <person name="Mikhailova N."/>
            <person name="Pati A."/>
            <person name="Chen A."/>
            <person name="Palaniappan K."/>
            <person name="Rohde M."/>
            <person name="Tindall B.J."/>
            <person name="Detter J.C."/>
            <person name="Goker M."/>
            <person name="Woyke T."/>
            <person name="Bristow J."/>
            <person name="Eisen J.A."/>
            <person name="Markowitz V."/>
            <person name="Hugenholtz P."/>
            <person name="Klenk H.P."/>
            <person name="Kyrpides N.C."/>
        </authorList>
    </citation>
    <scope>NUCLEOTIDE SEQUENCE</scope>
    <source>
        <strain evidence="18">DSM 17368 / JCM 12287 / NRRL B-23963</strain>
    </source>
</reference>
<keyword evidence="18" id="KW-1185">Reference proteome</keyword>
<dbReference type="PANTHER" id="PTHR14269">
    <property type="entry name" value="CDP-DIACYLGLYCEROL--GLYCEROL-3-PHOSPHATE 3-PHOSPHATIDYLTRANSFERASE-RELATED"/>
    <property type="match status" value="1"/>
</dbReference>
<evidence type="ECO:0000256" key="14">
    <source>
        <dbReference type="ARBA" id="ARBA00032361"/>
    </source>
</evidence>
<dbReference type="InterPro" id="IPR000462">
    <property type="entry name" value="CDP-OH_P_trans"/>
</dbReference>
<dbReference type="AlphaFoldDB" id="G8QZY2"/>
<dbReference type="InterPro" id="IPR050324">
    <property type="entry name" value="CDP-alcohol_PTase-I"/>
</dbReference>